<proteinExistence type="predicted"/>
<comment type="caution">
    <text evidence="1">The sequence shown here is derived from an EMBL/GenBank/DDBJ whole genome shotgun (WGS) entry which is preliminary data.</text>
</comment>
<evidence type="ECO:0000313" key="1">
    <source>
        <dbReference type="EMBL" id="KAJ1197416.1"/>
    </source>
</evidence>
<protein>
    <submittedName>
        <fullName evidence="1">Uncharacterized protein</fullName>
    </submittedName>
</protein>
<organism evidence="1 2">
    <name type="scientific">Pleurodeles waltl</name>
    <name type="common">Iberian ribbed newt</name>
    <dbReference type="NCBI Taxonomy" id="8319"/>
    <lineage>
        <taxon>Eukaryota</taxon>
        <taxon>Metazoa</taxon>
        <taxon>Chordata</taxon>
        <taxon>Craniata</taxon>
        <taxon>Vertebrata</taxon>
        <taxon>Euteleostomi</taxon>
        <taxon>Amphibia</taxon>
        <taxon>Batrachia</taxon>
        <taxon>Caudata</taxon>
        <taxon>Salamandroidea</taxon>
        <taxon>Salamandridae</taxon>
        <taxon>Pleurodelinae</taxon>
        <taxon>Pleurodeles</taxon>
    </lineage>
</organism>
<dbReference type="AlphaFoldDB" id="A0AAV7V965"/>
<name>A0AAV7V965_PLEWA</name>
<reference evidence="1" key="1">
    <citation type="journal article" date="2022" name="bioRxiv">
        <title>Sequencing and chromosome-scale assembly of the giantPleurodeles waltlgenome.</title>
        <authorList>
            <person name="Brown T."/>
            <person name="Elewa A."/>
            <person name="Iarovenko S."/>
            <person name="Subramanian E."/>
            <person name="Araus A.J."/>
            <person name="Petzold A."/>
            <person name="Susuki M."/>
            <person name="Suzuki K.-i.T."/>
            <person name="Hayashi T."/>
            <person name="Toyoda A."/>
            <person name="Oliveira C."/>
            <person name="Osipova E."/>
            <person name="Leigh N.D."/>
            <person name="Simon A."/>
            <person name="Yun M.H."/>
        </authorList>
    </citation>
    <scope>NUCLEOTIDE SEQUENCE</scope>
    <source>
        <strain evidence="1">20211129_DDA</strain>
        <tissue evidence="1">Liver</tissue>
    </source>
</reference>
<accession>A0AAV7V965</accession>
<dbReference type="Proteomes" id="UP001066276">
    <property type="component" value="Chromosome 2_1"/>
</dbReference>
<evidence type="ECO:0000313" key="2">
    <source>
        <dbReference type="Proteomes" id="UP001066276"/>
    </source>
</evidence>
<gene>
    <name evidence="1" type="ORF">NDU88_001276</name>
</gene>
<keyword evidence="2" id="KW-1185">Reference proteome</keyword>
<dbReference type="EMBL" id="JANPWB010000003">
    <property type="protein sequence ID" value="KAJ1197416.1"/>
    <property type="molecule type" value="Genomic_DNA"/>
</dbReference>
<sequence>MVAGTRGLIAKDNNRGLLWRGVDFPTTVKKLHIDHLSLAYTCLSNEQTLCPTVEDFESTGNGSEEDANKYRPEFPLEIEFSLEEVIEAIIASLSNKALGPDGILMDHKALSNPTFEGLGENEM</sequence>